<name>A0A165LCJ1_EXIGL</name>
<dbReference type="PANTHER" id="PTHR10285">
    <property type="entry name" value="URIDINE KINASE"/>
    <property type="match status" value="1"/>
</dbReference>
<dbReference type="OrthoDB" id="6362633at2759"/>
<organism evidence="1 2">
    <name type="scientific">Exidia glandulosa HHB12029</name>
    <dbReference type="NCBI Taxonomy" id="1314781"/>
    <lineage>
        <taxon>Eukaryota</taxon>
        <taxon>Fungi</taxon>
        <taxon>Dikarya</taxon>
        <taxon>Basidiomycota</taxon>
        <taxon>Agaricomycotina</taxon>
        <taxon>Agaricomycetes</taxon>
        <taxon>Auriculariales</taxon>
        <taxon>Exidiaceae</taxon>
        <taxon>Exidia</taxon>
    </lineage>
</organism>
<evidence type="ECO:0000313" key="2">
    <source>
        <dbReference type="Proteomes" id="UP000077266"/>
    </source>
</evidence>
<gene>
    <name evidence="1" type="ORF">EXIGLDRAFT_730070</name>
</gene>
<protein>
    <submittedName>
        <fullName evidence="1">p-loop containing nucleoside triphosphate hydrolase protein</fullName>
    </submittedName>
</protein>
<keyword evidence="2" id="KW-1185">Reference proteome</keyword>
<dbReference type="Gene3D" id="3.40.50.300">
    <property type="entry name" value="P-loop containing nucleotide triphosphate hydrolases"/>
    <property type="match status" value="2"/>
</dbReference>
<dbReference type="SUPFAM" id="SSF52540">
    <property type="entry name" value="P-loop containing nucleoside triphosphate hydrolases"/>
    <property type="match status" value="1"/>
</dbReference>
<evidence type="ECO:0000313" key="1">
    <source>
        <dbReference type="EMBL" id="KZV97681.1"/>
    </source>
</evidence>
<accession>A0A165LCJ1</accession>
<dbReference type="InterPro" id="IPR027417">
    <property type="entry name" value="P-loop_NTPase"/>
</dbReference>
<dbReference type="Proteomes" id="UP000077266">
    <property type="component" value="Unassembled WGS sequence"/>
</dbReference>
<dbReference type="GO" id="GO:0016787">
    <property type="term" value="F:hydrolase activity"/>
    <property type="evidence" value="ECO:0007669"/>
    <property type="project" value="UniProtKB-KW"/>
</dbReference>
<dbReference type="FunCoup" id="A0A165LCJ1">
    <property type="interactions" value="276"/>
</dbReference>
<proteinExistence type="predicted"/>
<dbReference type="EMBL" id="KV425927">
    <property type="protein sequence ID" value="KZV97681.1"/>
    <property type="molecule type" value="Genomic_DNA"/>
</dbReference>
<reference evidence="1 2" key="1">
    <citation type="journal article" date="2016" name="Mol. Biol. Evol.">
        <title>Comparative Genomics of Early-Diverging Mushroom-Forming Fungi Provides Insights into the Origins of Lignocellulose Decay Capabilities.</title>
        <authorList>
            <person name="Nagy L.G."/>
            <person name="Riley R."/>
            <person name="Tritt A."/>
            <person name="Adam C."/>
            <person name="Daum C."/>
            <person name="Floudas D."/>
            <person name="Sun H."/>
            <person name="Yadav J.S."/>
            <person name="Pangilinan J."/>
            <person name="Larsson K.H."/>
            <person name="Matsuura K."/>
            <person name="Barry K."/>
            <person name="Labutti K."/>
            <person name="Kuo R."/>
            <person name="Ohm R.A."/>
            <person name="Bhattacharya S.S."/>
            <person name="Shirouzu T."/>
            <person name="Yoshinaga Y."/>
            <person name="Martin F.M."/>
            <person name="Grigoriev I.V."/>
            <person name="Hibbett D.S."/>
        </authorList>
    </citation>
    <scope>NUCLEOTIDE SEQUENCE [LARGE SCALE GENOMIC DNA]</scope>
    <source>
        <strain evidence="1 2">HHB12029</strain>
    </source>
</reference>
<keyword evidence="1" id="KW-0378">Hydrolase</keyword>
<sequence>MDIVIDDLAHSLVASLGSDPTSGRLLVGISGFPASGKSTIARAIAKRVNTLAGADIAVVVGLDGWHFSRAHLDTMPDPVLAHARRGAHWTFDGNGFVSFVRAVRDKPHATCRAPSFDHALKDPVAEDVEVQPEHRIVLFEGLYTFLDINPWREAGLLMHERWYIQVDEDEAARRLVRRHVQSGITPDAATALQRAIENDLPNGRFVREHLLAPTRTITSVMDAGLEI</sequence>
<dbReference type="InParanoid" id="A0A165LCJ1"/>
<dbReference type="AlphaFoldDB" id="A0A165LCJ1"/>
<dbReference type="STRING" id="1314781.A0A165LCJ1"/>